<feature type="region of interest" description="Disordered" evidence="1">
    <location>
        <begin position="61"/>
        <end position="117"/>
    </location>
</feature>
<dbReference type="KEGG" id="clus:A9F13_01g05060"/>
<accession>A0AA91Q5H6</accession>
<reference evidence="2 3" key="1">
    <citation type="submission" date="2017-04" db="EMBL/GenBank/DDBJ databases">
        <title>Draft genome of the yeast Clavispora lusitaniae type strain CBS 6936.</title>
        <authorList>
            <person name="Durrens P."/>
            <person name="Klopp C."/>
            <person name="Biteau N."/>
            <person name="Fitton-Ouhabi V."/>
            <person name="Dementhon K."/>
            <person name="Accoceberry I."/>
            <person name="Sherman D.J."/>
            <person name="Noel T."/>
        </authorList>
    </citation>
    <scope>NUCLEOTIDE SEQUENCE [LARGE SCALE GENOMIC DNA]</scope>
    <source>
        <strain evidence="2 3">CBS 6936</strain>
    </source>
</reference>
<comment type="caution">
    <text evidence="2">The sequence shown here is derived from an EMBL/GenBank/DDBJ whole genome shotgun (WGS) entry which is preliminary data.</text>
</comment>
<organism evidence="2 3">
    <name type="scientific">Clavispora lusitaniae</name>
    <name type="common">Candida lusitaniae</name>
    <dbReference type="NCBI Taxonomy" id="36911"/>
    <lineage>
        <taxon>Eukaryota</taxon>
        <taxon>Fungi</taxon>
        <taxon>Dikarya</taxon>
        <taxon>Ascomycota</taxon>
        <taxon>Saccharomycotina</taxon>
        <taxon>Pichiomycetes</taxon>
        <taxon>Metschnikowiaceae</taxon>
        <taxon>Clavispora</taxon>
    </lineage>
</organism>
<proteinExistence type="predicted"/>
<feature type="compositionally biased region" description="Basic and acidic residues" evidence="1">
    <location>
        <begin position="61"/>
        <end position="89"/>
    </location>
</feature>
<sequence>MKFMQRAQTKKNEKKNEDAIRKVKDSSEWVLPNKTSLQAKTKPAVQVQTVGYGSIATLMTKKEEIKEDDKSNDESSNESIKDPKKEAEVFLKSIMSETKKRSKKQEGNKKKKKQKRN</sequence>
<evidence type="ECO:0000256" key="1">
    <source>
        <dbReference type="SAM" id="MobiDB-lite"/>
    </source>
</evidence>
<name>A0AA91Q5H6_CLALS</name>
<feature type="compositionally biased region" description="Basic and acidic residues" evidence="1">
    <location>
        <begin position="10"/>
        <end position="26"/>
    </location>
</feature>
<protein>
    <submittedName>
        <fullName evidence="2">Uncharacterized protein</fullName>
    </submittedName>
</protein>
<feature type="region of interest" description="Disordered" evidence="1">
    <location>
        <begin position="1"/>
        <end position="26"/>
    </location>
</feature>
<evidence type="ECO:0000313" key="3">
    <source>
        <dbReference type="Proteomes" id="UP000195602"/>
    </source>
</evidence>
<evidence type="ECO:0000313" key="2">
    <source>
        <dbReference type="EMBL" id="OVF11053.1"/>
    </source>
</evidence>
<dbReference type="EMBL" id="LYUB02000001">
    <property type="protein sequence ID" value="OVF11053.1"/>
    <property type="molecule type" value="Genomic_DNA"/>
</dbReference>
<dbReference type="AlphaFoldDB" id="A0AA91Q5H6"/>
<gene>
    <name evidence="2" type="ORF">A9F13_01g05060</name>
</gene>
<dbReference type="Proteomes" id="UP000195602">
    <property type="component" value="Unassembled WGS sequence"/>
</dbReference>